<keyword evidence="2" id="KW-0812">Transmembrane</keyword>
<protein>
    <submittedName>
        <fullName evidence="3">Uncharacterized protein</fullName>
    </submittedName>
</protein>
<dbReference type="EMBL" id="VLTO01000001">
    <property type="protein sequence ID" value="KAA0178219.1"/>
    <property type="molecule type" value="Genomic_DNA"/>
</dbReference>
<organism evidence="3 4">
    <name type="scientific">Cafeteria roenbergensis</name>
    <name type="common">Marine flagellate</name>
    <dbReference type="NCBI Taxonomy" id="33653"/>
    <lineage>
        <taxon>Eukaryota</taxon>
        <taxon>Sar</taxon>
        <taxon>Stramenopiles</taxon>
        <taxon>Bigyra</taxon>
        <taxon>Opalozoa</taxon>
        <taxon>Bicosoecida</taxon>
        <taxon>Cafeteriaceae</taxon>
        <taxon>Cafeteria</taxon>
    </lineage>
</organism>
<proteinExistence type="predicted"/>
<reference evidence="3 4" key="1">
    <citation type="submission" date="2019-07" db="EMBL/GenBank/DDBJ databases">
        <title>Genomes of Cafeteria roenbergensis.</title>
        <authorList>
            <person name="Fischer M.G."/>
            <person name="Hackl T."/>
            <person name="Roman M."/>
        </authorList>
    </citation>
    <scope>NUCLEOTIDE SEQUENCE [LARGE SCALE GENOMIC DNA]</scope>
    <source>
        <strain evidence="3 4">E4-10P</strain>
    </source>
</reference>
<feature type="compositionally biased region" description="Basic and acidic residues" evidence="1">
    <location>
        <begin position="266"/>
        <end position="285"/>
    </location>
</feature>
<evidence type="ECO:0000313" key="4">
    <source>
        <dbReference type="Proteomes" id="UP000322899"/>
    </source>
</evidence>
<feature type="transmembrane region" description="Helical" evidence="2">
    <location>
        <begin position="72"/>
        <end position="93"/>
    </location>
</feature>
<evidence type="ECO:0000313" key="3">
    <source>
        <dbReference type="EMBL" id="KAA0178219.1"/>
    </source>
</evidence>
<gene>
    <name evidence="3" type="ORF">FNF27_00073</name>
</gene>
<feature type="compositionally biased region" description="Basic and acidic residues" evidence="1">
    <location>
        <begin position="444"/>
        <end position="454"/>
    </location>
</feature>
<evidence type="ECO:0000256" key="2">
    <source>
        <dbReference type="SAM" id="Phobius"/>
    </source>
</evidence>
<comment type="caution">
    <text evidence="3">The sequence shown here is derived from an EMBL/GenBank/DDBJ whole genome shotgun (WGS) entry which is preliminary data.</text>
</comment>
<feature type="transmembrane region" description="Helical" evidence="2">
    <location>
        <begin position="143"/>
        <end position="166"/>
    </location>
</feature>
<keyword evidence="2" id="KW-1133">Transmembrane helix</keyword>
<name>A0A5A8EKQ4_CAFRO</name>
<feature type="compositionally biased region" description="Basic and acidic residues" evidence="1">
    <location>
        <begin position="302"/>
        <end position="321"/>
    </location>
</feature>
<dbReference type="AlphaFoldDB" id="A0A5A8EKQ4"/>
<feature type="transmembrane region" description="Helical" evidence="2">
    <location>
        <begin position="208"/>
        <end position="228"/>
    </location>
</feature>
<feature type="transmembrane region" description="Helical" evidence="2">
    <location>
        <begin position="113"/>
        <end position="136"/>
    </location>
</feature>
<evidence type="ECO:0000256" key="1">
    <source>
        <dbReference type="SAM" id="MobiDB-lite"/>
    </source>
</evidence>
<feature type="region of interest" description="Disordered" evidence="1">
    <location>
        <begin position="266"/>
        <end position="454"/>
    </location>
</feature>
<keyword evidence="2" id="KW-0472">Membrane</keyword>
<dbReference type="Proteomes" id="UP000322899">
    <property type="component" value="Unassembled WGS sequence"/>
</dbReference>
<sequence length="454" mass="47258">MSARRPRVIRKEFTTGDGLDLGKPVNISTRFANEYPPECALDMVKSRLDYHGRPAGAPGADRRLATFSRGIWVQRLATFLFSVTIIVTASGMLSFCLFRDYCFRNKPAASPVVLVLAFPVAAVVMFCLGPLGLTAISLRMRGCMAFTVLFLVACCVTLLVGSILALTTLEPDTISRVSTAGWASLSPLEKRAYTGGIEELRSVIEGDAIVVGTFGVLSSVLLTLATIFSAATWTQWGPYGTDEGCCGSSHTGPLRRLDGRFTAAEQREHEELSGATERAAEAEREAAEEDADQAQQRQSRRRLAEQRRIAREGARAAEGKQAEAGGEAAAGDAKDASASDEDDSGAEGGAARGSSRAGWGRRGSRGEDSDGAAGASADEKAADDGGGGRGGSGRPSEPGAGGGGPLRPQRPSASERGHGAAGATAGAGAADDDSAPPVPPRRRGGSDAKGSRQR</sequence>
<feature type="compositionally biased region" description="Gly residues" evidence="1">
    <location>
        <begin position="384"/>
        <end position="405"/>
    </location>
</feature>
<accession>A0A5A8EKQ4</accession>
<feature type="compositionally biased region" description="Low complexity" evidence="1">
    <location>
        <begin position="322"/>
        <end position="331"/>
    </location>
</feature>